<dbReference type="RefSeq" id="WP_014201214.1">
    <property type="nucleotide sequence ID" value="NC_016599.1"/>
</dbReference>
<protein>
    <recommendedName>
        <fullName evidence="4">Outer membrane protein beta-barrel domain-containing protein</fullName>
    </recommendedName>
</protein>
<organism evidence="2 3">
    <name type="scientific">Owenweeksia hongkongensis (strain DSM 17368 / CIP 108786 / JCM 12287 / NRRL B-23963 / UST20020801)</name>
    <dbReference type="NCBI Taxonomy" id="926562"/>
    <lineage>
        <taxon>Bacteria</taxon>
        <taxon>Pseudomonadati</taxon>
        <taxon>Bacteroidota</taxon>
        <taxon>Flavobacteriia</taxon>
        <taxon>Flavobacteriales</taxon>
        <taxon>Owenweeksiaceae</taxon>
        <taxon>Owenweeksia</taxon>
    </lineage>
</organism>
<keyword evidence="3" id="KW-1185">Reference proteome</keyword>
<feature type="signal peptide" evidence="1">
    <location>
        <begin position="1"/>
        <end position="22"/>
    </location>
</feature>
<name>G8R2P8_OWEHD</name>
<evidence type="ECO:0000256" key="1">
    <source>
        <dbReference type="SAM" id="SignalP"/>
    </source>
</evidence>
<evidence type="ECO:0008006" key="4">
    <source>
        <dbReference type="Google" id="ProtNLM"/>
    </source>
</evidence>
<evidence type="ECO:0000313" key="3">
    <source>
        <dbReference type="Proteomes" id="UP000005631"/>
    </source>
</evidence>
<reference evidence="2 3" key="1">
    <citation type="journal article" date="2012" name="Stand. Genomic Sci.">
        <title>Genome sequence of the orange-pigmented seawater bacterium Owenweeksia hongkongensis type strain (UST20020801(T)).</title>
        <authorList>
            <person name="Riedel T."/>
            <person name="Held B."/>
            <person name="Nolan M."/>
            <person name="Lucas S."/>
            <person name="Lapidus A."/>
            <person name="Tice H."/>
            <person name="Del Rio T.G."/>
            <person name="Cheng J.F."/>
            <person name="Han C."/>
            <person name="Tapia R."/>
            <person name="Goodwin L.A."/>
            <person name="Pitluck S."/>
            <person name="Liolios K."/>
            <person name="Mavromatis K."/>
            <person name="Pagani I."/>
            <person name="Ivanova N."/>
            <person name="Mikhailova N."/>
            <person name="Pati A."/>
            <person name="Chen A."/>
            <person name="Palaniappan K."/>
            <person name="Rohde M."/>
            <person name="Tindall B.J."/>
            <person name="Detter J.C."/>
            <person name="Goker M."/>
            <person name="Woyke T."/>
            <person name="Bristow J."/>
            <person name="Eisen J.A."/>
            <person name="Markowitz V."/>
            <person name="Hugenholtz P."/>
            <person name="Klenk H.P."/>
            <person name="Kyrpides N.C."/>
        </authorList>
    </citation>
    <scope>NUCLEOTIDE SEQUENCE</scope>
    <source>
        <strain evidence="3">DSM 17368 / JCM 12287 / NRRL B-23963</strain>
    </source>
</reference>
<dbReference type="EMBL" id="CP003156">
    <property type="protein sequence ID" value="AEV31853.1"/>
    <property type="molecule type" value="Genomic_DNA"/>
</dbReference>
<feature type="chain" id="PRO_5003514203" description="Outer membrane protein beta-barrel domain-containing protein" evidence="1">
    <location>
        <begin position="23"/>
        <end position="218"/>
    </location>
</feature>
<sequence length="218" mass="24910">MKQNAVSILLSFVFLINLNTQAQDLKGFSVDLNLIRYSEPYGLYMDYCEWSFVPGFTINYSTSNHLTYFAGLQNVNTEVKIGGIDTYEHSTSKGVEIRVGAGISTNNEKRIFVRLNLEGFAEVSKLRGTYDSGPQSPGVPNEYELNHWRSYFGIAPSFSVNFKLTDRIVFFADTRFRFGKMTFSGTETTFWTNTLYQDHSEWVGLYDPLNNLGFRINL</sequence>
<dbReference type="Proteomes" id="UP000005631">
    <property type="component" value="Chromosome"/>
</dbReference>
<dbReference type="AlphaFoldDB" id="G8R2P8"/>
<proteinExistence type="predicted"/>
<gene>
    <name evidence="2" type="ordered locus">Oweho_0840</name>
</gene>
<dbReference type="STRING" id="926562.Oweho_0840"/>
<dbReference type="KEGG" id="oho:Oweho_0840"/>
<evidence type="ECO:0000313" key="2">
    <source>
        <dbReference type="EMBL" id="AEV31853.1"/>
    </source>
</evidence>
<accession>G8R2P8</accession>
<keyword evidence="1" id="KW-0732">Signal</keyword>
<dbReference type="HOGENOM" id="CLU_1265904_0_0_10"/>